<evidence type="ECO:0000256" key="10">
    <source>
        <dbReference type="ARBA" id="ARBA00023136"/>
    </source>
</evidence>
<dbReference type="InterPro" id="IPR045221">
    <property type="entry name" value="Sphingomyelin_synth-like"/>
</dbReference>
<feature type="transmembrane region" description="Helical" evidence="13">
    <location>
        <begin position="237"/>
        <end position="257"/>
    </location>
</feature>
<dbReference type="GO" id="GO:0005506">
    <property type="term" value="F:iron ion binding"/>
    <property type="evidence" value="ECO:0007669"/>
    <property type="project" value="InterPro"/>
</dbReference>
<evidence type="ECO:0000256" key="2">
    <source>
        <dbReference type="ARBA" id="ARBA00005441"/>
    </source>
</evidence>
<dbReference type="PANTHER" id="PTHR21290:SF24">
    <property type="entry name" value="PHOSPHATIDYLCHOLINE:CERAMIDE CHOLINEPHOSPHOTRANSFERASE 2"/>
    <property type="match status" value="1"/>
</dbReference>
<evidence type="ECO:0000256" key="12">
    <source>
        <dbReference type="SAM" id="MobiDB-lite"/>
    </source>
</evidence>
<evidence type="ECO:0000256" key="13">
    <source>
        <dbReference type="SAM" id="Phobius"/>
    </source>
</evidence>
<dbReference type="InterPro" id="IPR036396">
    <property type="entry name" value="Cyt_P450_sf"/>
</dbReference>
<proteinExistence type="inferred from homology"/>
<evidence type="ECO:0000313" key="15">
    <source>
        <dbReference type="EMBL" id="KAF7710136.1"/>
    </source>
</evidence>
<evidence type="ECO:0000256" key="8">
    <source>
        <dbReference type="ARBA" id="ARBA00023004"/>
    </source>
</evidence>
<organism evidence="15 16">
    <name type="scientific">Silurus meridionalis</name>
    <name type="common">Southern catfish</name>
    <name type="synonym">Silurus soldatovi meridionalis</name>
    <dbReference type="NCBI Taxonomy" id="175797"/>
    <lineage>
        <taxon>Eukaryota</taxon>
        <taxon>Metazoa</taxon>
        <taxon>Chordata</taxon>
        <taxon>Craniata</taxon>
        <taxon>Vertebrata</taxon>
        <taxon>Euteleostomi</taxon>
        <taxon>Actinopterygii</taxon>
        <taxon>Neopterygii</taxon>
        <taxon>Teleostei</taxon>
        <taxon>Ostariophysi</taxon>
        <taxon>Siluriformes</taxon>
        <taxon>Siluridae</taxon>
        <taxon>Silurus</taxon>
    </lineage>
</organism>
<evidence type="ECO:0000256" key="11">
    <source>
        <dbReference type="ARBA" id="ARBA00049904"/>
    </source>
</evidence>
<evidence type="ECO:0000256" key="5">
    <source>
        <dbReference type="ARBA" id="ARBA00022692"/>
    </source>
</evidence>
<dbReference type="GO" id="GO:0006686">
    <property type="term" value="P:sphingomyelin biosynthetic process"/>
    <property type="evidence" value="ECO:0007669"/>
    <property type="project" value="TreeGrafter"/>
</dbReference>
<feature type="transmembrane region" description="Helical" evidence="13">
    <location>
        <begin position="148"/>
        <end position="166"/>
    </location>
</feature>
<feature type="transmembrane region" description="Helical" evidence="13">
    <location>
        <begin position="264"/>
        <end position="281"/>
    </location>
</feature>
<comment type="similarity">
    <text evidence="3">Belongs to the cytochrome P450 family.</text>
</comment>
<dbReference type="GO" id="GO:0004497">
    <property type="term" value="F:monooxygenase activity"/>
    <property type="evidence" value="ECO:0007669"/>
    <property type="project" value="InterPro"/>
</dbReference>
<dbReference type="SUPFAM" id="SSF48264">
    <property type="entry name" value="Cytochrome P450"/>
    <property type="match status" value="1"/>
</dbReference>
<evidence type="ECO:0000256" key="4">
    <source>
        <dbReference type="ARBA" id="ARBA00022679"/>
    </source>
</evidence>
<protein>
    <recommendedName>
        <fullName evidence="14">Sphingomyelin synthase-like domain-containing protein</fullName>
    </recommendedName>
</protein>
<dbReference type="InterPro" id="IPR001128">
    <property type="entry name" value="Cyt_P450"/>
</dbReference>
<dbReference type="Proteomes" id="UP000606274">
    <property type="component" value="Unassembled WGS sequence"/>
</dbReference>
<keyword evidence="7 13" id="KW-1133">Transmembrane helix</keyword>
<keyword evidence="6" id="KW-0746">Sphingolipid metabolism</keyword>
<feature type="region of interest" description="Disordered" evidence="12">
    <location>
        <begin position="1"/>
        <end position="39"/>
    </location>
</feature>
<keyword evidence="10 13" id="KW-0472">Membrane</keyword>
<evidence type="ECO:0000313" key="16">
    <source>
        <dbReference type="Proteomes" id="UP000606274"/>
    </source>
</evidence>
<dbReference type="Pfam" id="PF14360">
    <property type="entry name" value="PAP2_C"/>
    <property type="match status" value="1"/>
</dbReference>
<dbReference type="GO" id="GO:0020037">
    <property type="term" value="F:heme binding"/>
    <property type="evidence" value="ECO:0007669"/>
    <property type="project" value="InterPro"/>
</dbReference>
<gene>
    <name evidence="15" type="ORF">HF521_009008</name>
</gene>
<evidence type="ECO:0000256" key="6">
    <source>
        <dbReference type="ARBA" id="ARBA00022919"/>
    </source>
</evidence>
<dbReference type="GO" id="GO:0033188">
    <property type="term" value="F:sphingomyelin synthase activity"/>
    <property type="evidence" value="ECO:0007669"/>
    <property type="project" value="TreeGrafter"/>
</dbReference>
<keyword evidence="5 13" id="KW-0812">Transmembrane</keyword>
<dbReference type="GO" id="GO:0047493">
    <property type="term" value="F:ceramide cholinephosphotransferase activity"/>
    <property type="evidence" value="ECO:0007669"/>
    <property type="project" value="TreeGrafter"/>
</dbReference>
<dbReference type="EMBL" id="JABFDY010000002">
    <property type="protein sequence ID" value="KAF7710136.1"/>
    <property type="molecule type" value="Genomic_DNA"/>
</dbReference>
<reference evidence="15" key="1">
    <citation type="submission" date="2020-08" db="EMBL/GenBank/DDBJ databases">
        <title>Chromosome-level assembly of Southern catfish (Silurus meridionalis) provides insights into visual adaptation to the nocturnal and benthic lifestyles.</title>
        <authorList>
            <person name="Zhang Y."/>
            <person name="Wang D."/>
            <person name="Peng Z."/>
        </authorList>
    </citation>
    <scope>NUCLEOTIDE SEQUENCE</scope>
    <source>
        <strain evidence="15">SWU-2019-XX</strain>
        <tissue evidence="15">Muscle</tissue>
    </source>
</reference>
<feature type="transmembrane region" description="Helical" evidence="13">
    <location>
        <begin position="115"/>
        <end position="136"/>
    </location>
</feature>
<evidence type="ECO:0000256" key="9">
    <source>
        <dbReference type="ARBA" id="ARBA00023098"/>
    </source>
</evidence>
<feature type="compositionally biased region" description="Basic and acidic residues" evidence="12">
    <location>
        <begin position="1"/>
        <end position="12"/>
    </location>
</feature>
<dbReference type="GO" id="GO:0005789">
    <property type="term" value="C:endoplasmic reticulum membrane"/>
    <property type="evidence" value="ECO:0007669"/>
    <property type="project" value="TreeGrafter"/>
</dbReference>
<evidence type="ECO:0000256" key="1">
    <source>
        <dbReference type="ARBA" id="ARBA00004141"/>
    </source>
</evidence>
<dbReference type="PANTHER" id="PTHR21290">
    <property type="entry name" value="SPHINGOMYELIN SYNTHETASE"/>
    <property type="match status" value="1"/>
</dbReference>
<dbReference type="PRINTS" id="PR00463">
    <property type="entry name" value="EP450I"/>
</dbReference>
<accession>A0A8T0BXA6</accession>
<comment type="catalytic activity">
    <reaction evidence="11">
        <text>an N-acylsphing-4-enine + a 1,2-diacyl-sn-glycero-3-phosphoethanolamine = an N-acylsphing-4-enine 1-phosphoethanolamine + a 1,2-diacyl-sn-glycerol</text>
        <dbReference type="Rhea" id="RHEA:36079"/>
        <dbReference type="ChEBI" id="CHEBI:17815"/>
        <dbReference type="ChEBI" id="CHEBI:52639"/>
        <dbReference type="ChEBI" id="CHEBI:64612"/>
        <dbReference type="ChEBI" id="CHEBI:73203"/>
    </reaction>
    <physiologicalReaction direction="left-to-right" evidence="11">
        <dbReference type="Rhea" id="RHEA:36080"/>
    </physiologicalReaction>
</comment>
<keyword evidence="4" id="KW-0808">Transferase</keyword>
<dbReference type="GO" id="GO:0046513">
    <property type="term" value="P:ceramide biosynthetic process"/>
    <property type="evidence" value="ECO:0007669"/>
    <property type="project" value="TreeGrafter"/>
</dbReference>
<dbReference type="Gene3D" id="1.10.630.10">
    <property type="entry name" value="Cytochrome P450"/>
    <property type="match status" value="1"/>
</dbReference>
<feature type="domain" description="Sphingomyelin synthase-like" evidence="14">
    <location>
        <begin position="209"/>
        <end position="282"/>
    </location>
</feature>
<evidence type="ECO:0000256" key="3">
    <source>
        <dbReference type="ARBA" id="ARBA00010617"/>
    </source>
</evidence>
<evidence type="ECO:0000259" key="14">
    <source>
        <dbReference type="Pfam" id="PF14360"/>
    </source>
</evidence>
<comment type="subcellular location">
    <subcellularLocation>
        <location evidence="1">Membrane</location>
        <topology evidence="1">Multi-pass membrane protein</topology>
    </subcellularLocation>
</comment>
<dbReference type="InterPro" id="IPR002401">
    <property type="entry name" value="Cyt_P450_E_grp-I"/>
</dbReference>
<keyword evidence="8" id="KW-0408">Iron</keyword>
<evidence type="ECO:0000256" key="7">
    <source>
        <dbReference type="ARBA" id="ARBA00022989"/>
    </source>
</evidence>
<comment type="similarity">
    <text evidence="2">Belongs to the sphingomyelin synthase family.</text>
</comment>
<dbReference type="GO" id="GO:0000139">
    <property type="term" value="C:Golgi membrane"/>
    <property type="evidence" value="ECO:0007669"/>
    <property type="project" value="TreeGrafter"/>
</dbReference>
<dbReference type="Pfam" id="PF00067">
    <property type="entry name" value="p450"/>
    <property type="match status" value="1"/>
</dbReference>
<name>A0A8T0BXA6_SILME</name>
<comment type="caution">
    <text evidence="15">The sequence shown here is derived from an EMBL/GenBank/DDBJ whole genome shotgun (WGS) entry which is preliminary data.</text>
</comment>
<dbReference type="InterPro" id="IPR025749">
    <property type="entry name" value="Sphingomyelin_synth-like_dom"/>
</dbReference>
<sequence length="721" mass="81534">MASADHQCERHPTGAHQHIHPQCPVHSPSAEEVKNSGLRKGLSRHRDYVKISVPDGKGKPPPMEWWKTVIAFMYAAFNLVLTTVMITVVHERVPPKESIPPLPDKFFDYVDRVKWAFTVTEVNGMLLVGIWSIQWLFHRYRSILGRRFFFLMGTLYLYRCVTMYITTLPVPGMHMTCAPKLEGDSQAKLQRVLQLMSGAGLSITGSHIMCGDFLYSGHTVMLTLTYLFIKEYSPRSFWWYHLLCWLLAAVGAVCILVAHEHYSVDVVVAYFITSRLFYWYHTMANLQTLKCSPNNYLTHTWWNPIFNFLERNVQSQVPCSFCWPLTWPPACLKNPCKKYSMVQAFARTPHIYSRFSLDCAFSEPRPCVALPTLFLTNEKRRSEARFRNISDNTNTNDRCAIGEQSNGAKVAAGATVAVGAAGAARTSEEDLNGQHQLSKQLLVNIPPGPKPLPVVGNFGSLLVPPFILRLFVQKAEEYEKKRTSPLSPQVGLTQLSKIYGNIYSLFVGSQLVVVLNGYELIRDALSNHPEAFSDRPDIPLVTILTKRKGFSYVNYALPPQTLKCSPNNYLTHTWWNPIFNFLERNVQSQVPCSFCWPLTWPPACLKNPCKKYSMVQSVREDTHDTHPIPIWRQTPHIYSRFSLDCAFSEPRPCVALPTLFLTNEKRRSEARFRNISDNTNTNDRCAIGEQSNGAKVAAGATVAVGAAGAARTSEEDLNGFH</sequence>
<dbReference type="AlphaFoldDB" id="A0A8T0BXA6"/>
<feature type="transmembrane region" description="Helical" evidence="13">
    <location>
        <begin position="69"/>
        <end position="89"/>
    </location>
</feature>
<dbReference type="GO" id="GO:0016705">
    <property type="term" value="F:oxidoreductase activity, acting on paired donors, with incorporation or reduction of molecular oxygen"/>
    <property type="evidence" value="ECO:0007669"/>
    <property type="project" value="InterPro"/>
</dbReference>
<dbReference type="GO" id="GO:0005886">
    <property type="term" value="C:plasma membrane"/>
    <property type="evidence" value="ECO:0007669"/>
    <property type="project" value="TreeGrafter"/>
</dbReference>
<keyword evidence="16" id="KW-1185">Reference proteome</keyword>
<keyword evidence="9" id="KW-0443">Lipid metabolism</keyword>